<dbReference type="EMBL" id="FOEV01000018">
    <property type="protein sequence ID" value="SER37015.1"/>
    <property type="molecule type" value="Genomic_DNA"/>
</dbReference>
<dbReference type="GeneID" id="300268750"/>
<organism evidence="1 2">
    <name type="scientific">Pseudomonas lutea</name>
    <dbReference type="NCBI Taxonomy" id="243924"/>
    <lineage>
        <taxon>Bacteria</taxon>
        <taxon>Pseudomonadati</taxon>
        <taxon>Pseudomonadota</taxon>
        <taxon>Gammaproteobacteria</taxon>
        <taxon>Pseudomonadales</taxon>
        <taxon>Pseudomonadaceae</taxon>
        <taxon>Pseudomonas</taxon>
    </lineage>
</organism>
<comment type="caution">
    <text evidence="1">The sequence shown here is derived from an EMBL/GenBank/DDBJ whole genome shotgun (WGS) entry which is preliminary data.</text>
</comment>
<protein>
    <submittedName>
        <fullName evidence="1">Uncharacterized protein</fullName>
    </submittedName>
</protein>
<evidence type="ECO:0000313" key="1">
    <source>
        <dbReference type="EMBL" id="SER37015.1"/>
    </source>
</evidence>
<sequence length="252" mass="28076">MSDQPQNAMSQTMEAFFAPPEPAQEVVTLLRSDVETILKALEDTGAIPEHARGLDLRLREPAVQLWAIHSVGPNETYPCASKEDAEKARQAIIDSCNSYFRDTEQLEHYVEPVVEVIPSPWEPAEHYRIMAEEKTEHYDALLAHYQVQTKLLQASTVNEPTEALWAVHNAETGISTPCESKEAAERQCRNRIAMDEAGKAPVVSVIPSPFKPGEHYKKLFEKEQASLESLIDAYTSAMASAWWPGDAAESAQ</sequence>
<reference evidence="1 2" key="1">
    <citation type="submission" date="2016-10" db="EMBL/GenBank/DDBJ databases">
        <authorList>
            <person name="Varghese N."/>
            <person name="Submissions S."/>
        </authorList>
    </citation>
    <scope>NUCLEOTIDE SEQUENCE [LARGE SCALE GENOMIC DNA]</scope>
    <source>
        <strain evidence="1 2">LMG 21974</strain>
    </source>
</reference>
<evidence type="ECO:0000313" key="2">
    <source>
        <dbReference type="Proteomes" id="UP000183210"/>
    </source>
</evidence>
<dbReference type="AlphaFoldDB" id="A0A9X8MH60"/>
<dbReference type="Proteomes" id="UP000183210">
    <property type="component" value="Unassembled WGS sequence"/>
</dbReference>
<accession>A0A9X8MH60</accession>
<gene>
    <name evidence="1" type="ORF">SAMN05216409_11877</name>
</gene>
<proteinExistence type="predicted"/>
<dbReference type="RefSeq" id="WP_139208929.1">
    <property type="nucleotide sequence ID" value="NZ_FOEV01000018.1"/>
</dbReference>
<name>A0A9X8MH60_9PSED</name>